<dbReference type="Gene3D" id="3.10.100.10">
    <property type="entry name" value="Mannose-Binding Protein A, subunit A"/>
    <property type="match status" value="2"/>
</dbReference>
<name>A0A8B8CM10_CRAVI</name>
<dbReference type="OrthoDB" id="446173at2759"/>
<dbReference type="SMART" id="SM00034">
    <property type="entry name" value="CLECT"/>
    <property type="match status" value="2"/>
</dbReference>
<dbReference type="PROSITE" id="PS50092">
    <property type="entry name" value="TSP1"/>
    <property type="match status" value="3"/>
</dbReference>
<keyword evidence="8" id="KW-1185">Reference proteome</keyword>
<dbReference type="Pfam" id="PF00059">
    <property type="entry name" value="Lectin_C"/>
    <property type="match status" value="2"/>
</dbReference>
<comment type="subcellular location">
    <subcellularLocation>
        <location evidence="1">Secreted</location>
    </subcellularLocation>
</comment>
<dbReference type="InterPro" id="IPR016186">
    <property type="entry name" value="C-type_lectin-like/link_sf"/>
</dbReference>
<sequence length="730" mass="79343">MFWTGIVLCLFADAFVLTTGACSNNCAGTLCPPGDTPHCHSSKCVCKRNTGVCYENADCKYGYHCDHPICDTTHHHCLCGELPHDHQTCTSNTNCGSIHCGHSHHGKVCSGGKCYCTDSFSPAECGHHHHHHDETCASNSCNSPYSPLCVNSKCGCIRSPLECIDNSKCTNYNCSSSQEPRCVNTSCTCIDKKTCHFANDCGDHDCGDSGAPVCHHNVCSCESFKTSVSCKPDWEKFGDNCYHLVRGTQSWMDAFKTCHALGSGLVDVGSSEENSFLHKLANGSEVWIAASDSIKEGTWQWFGSNQLLHYTNWDTRQPDNSGGQDCAILKTNEKWDDYNCSKREHFICEQTTPVHACSSTWTKRNGKCYQLFAKIATWSQALAYCQTHSATLVNIENSNDNSFIQGLLHTRENIWIGGFKGTDGAWEWVGGDFPWNYTNWNHSQPNNLTNENCNSMYASSGKWHDYNCDRQQHFICEKTDPPVDGGWTEFGSYGPCSVSCGEGTRTRSRTCTNPAPQKGGADCVGSSNETSSCHQSPCPINGGWSAFGSYSHCSVSCGGGNNTRSRTCTNPAPQHGGQDCVGSSTESQSCNNDPCPINGGWSAFGSYSHCSVSCGGGNNTRSRTCTNPAPQHGGQDCVGSSTETQSCHNEPCPTAAPSGAACPTCDESLNCVWGRVCREAHTCMIRSYPHYKFSVHCSMSVDCQFMKSVLSGSEIFCCDDKQCLSDSLGI</sequence>
<dbReference type="PANTHER" id="PTHR22906:SF43">
    <property type="entry name" value="PROPERDIN"/>
    <property type="match status" value="1"/>
</dbReference>
<feature type="domain" description="C-type lectin" evidence="7">
    <location>
        <begin position="237"/>
        <end position="349"/>
    </location>
</feature>
<keyword evidence="3 6" id="KW-0732">Signal</keyword>
<dbReference type="SMART" id="SM00209">
    <property type="entry name" value="TSP1"/>
    <property type="match status" value="3"/>
</dbReference>
<evidence type="ECO:0000256" key="5">
    <source>
        <dbReference type="ARBA" id="ARBA00023157"/>
    </source>
</evidence>
<dbReference type="PROSITE" id="PS50041">
    <property type="entry name" value="C_TYPE_LECTIN_2"/>
    <property type="match status" value="2"/>
</dbReference>
<evidence type="ECO:0000256" key="6">
    <source>
        <dbReference type="SAM" id="SignalP"/>
    </source>
</evidence>
<keyword evidence="4" id="KW-0677">Repeat</keyword>
<keyword evidence="5" id="KW-1015">Disulfide bond</keyword>
<dbReference type="Pfam" id="PF00090">
    <property type="entry name" value="TSP_1"/>
    <property type="match status" value="3"/>
</dbReference>
<feature type="chain" id="PRO_5034716662" evidence="6">
    <location>
        <begin position="22"/>
        <end position="730"/>
    </location>
</feature>
<dbReference type="InterPro" id="IPR016187">
    <property type="entry name" value="CTDL_fold"/>
</dbReference>
<dbReference type="FunFam" id="2.20.100.10:FF:000001">
    <property type="entry name" value="semaphorin-5A isoform X1"/>
    <property type="match status" value="3"/>
</dbReference>
<feature type="signal peptide" evidence="6">
    <location>
        <begin position="1"/>
        <end position="21"/>
    </location>
</feature>
<evidence type="ECO:0000259" key="7">
    <source>
        <dbReference type="PROSITE" id="PS50041"/>
    </source>
</evidence>
<dbReference type="PANTHER" id="PTHR22906">
    <property type="entry name" value="PROPERDIN"/>
    <property type="match status" value="1"/>
</dbReference>
<dbReference type="InterPro" id="IPR052065">
    <property type="entry name" value="Compl_asym_regulator"/>
</dbReference>
<evidence type="ECO:0000256" key="3">
    <source>
        <dbReference type="ARBA" id="ARBA00022729"/>
    </source>
</evidence>
<accession>A0A8B8CM10</accession>
<proteinExistence type="predicted"/>
<dbReference type="SUPFAM" id="SSF82895">
    <property type="entry name" value="TSP-1 type 1 repeat"/>
    <property type="match status" value="3"/>
</dbReference>
<protein>
    <submittedName>
        <fullName evidence="9">Uncharacterized protein LOC111119492 isoform X2</fullName>
    </submittedName>
</protein>
<dbReference type="InterPro" id="IPR000884">
    <property type="entry name" value="TSP1_rpt"/>
</dbReference>
<dbReference type="Proteomes" id="UP000694844">
    <property type="component" value="Chromosome 2"/>
</dbReference>
<reference evidence="9" key="1">
    <citation type="submission" date="2025-08" db="UniProtKB">
        <authorList>
            <consortium name="RefSeq"/>
        </authorList>
    </citation>
    <scope>IDENTIFICATION</scope>
    <source>
        <tissue evidence="9">Whole sample</tissue>
    </source>
</reference>
<dbReference type="Gene3D" id="2.20.100.10">
    <property type="entry name" value="Thrombospondin type-1 (TSP1) repeat"/>
    <property type="match status" value="3"/>
</dbReference>
<organism evidence="8 9">
    <name type="scientific">Crassostrea virginica</name>
    <name type="common">Eastern oyster</name>
    <dbReference type="NCBI Taxonomy" id="6565"/>
    <lineage>
        <taxon>Eukaryota</taxon>
        <taxon>Metazoa</taxon>
        <taxon>Spiralia</taxon>
        <taxon>Lophotrochozoa</taxon>
        <taxon>Mollusca</taxon>
        <taxon>Bivalvia</taxon>
        <taxon>Autobranchia</taxon>
        <taxon>Pteriomorphia</taxon>
        <taxon>Ostreida</taxon>
        <taxon>Ostreoidea</taxon>
        <taxon>Ostreidae</taxon>
        <taxon>Crassostrea</taxon>
    </lineage>
</organism>
<dbReference type="SUPFAM" id="SSF56436">
    <property type="entry name" value="C-type lectin-like"/>
    <property type="match status" value="2"/>
</dbReference>
<dbReference type="InterPro" id="IPR001304">
    <property type="entry name" value="C-type_lectin-like"/>
</dbReference>
<dbReference type="CDD" id="cd00037">
    <property type="entry name" value="CLECT"/>
    <property type="match status" value="2"/>
</dbReference>
<gene>
    <name evidence="9" type="primary">LOC111119492</name>
</gene>
<evidence type="ECO:0000256" key="2">
    <source>
        <dbReference type="ARBA" id="ARBA00022525"/>
    </source>
</evidence>
<evidence type="ECO:0000313" key="9">
    <source>
        <dbReference type="RefSeq" id="XP_022315406.1"/>
    </source>
</evidence>
<evidence type="ECO:0000313" key="8">
    <source>
        <dbReference type="Proteomes" id="UP000694844"/>
    </source>
</evidence>
<evidence type="ECO:0000256" key="1">
    <source>
        <dbReference type="ARBA" id="ARBA00004613"/>
    </source>
</evidence>
<dbReference type="RefSeq" id="XP_022315406.1">
    <property type="nucleotide sequence ID" value="XM_022459698.1"/>
</dbReference>
<dbReference type="GeneID" id="111119492"/>
<dbReference type="AlphaFoldDB" id="A0A8B8CM10"/>
<dbReference type="InterPro" id="IPR036383">
    <property type="entry name" value="TSP1_rpt_sf"/>
</dbReference>
<feature type="domain" description="C-type lectin" evidence="7">
    <location>
        <begin position="364"/>
        <end position="477"/>
    </location>
</feature>
<keyword evidence="2" id="KW-0964">Secreted</keyword>
<evidence type="ECO:0000256" key="4">
    <source>
        <dbReference type="ARBA" id="ARBA00022737"/>
    </source>
</evidence>